<accession>A0A1W2H990</accession>
<dbReference type="OrthoDB" id="1491425at2"/>
<evidence type="ECO:0000256" key="1">
    <source>
        <dbReference type="SAM" id="Phobius"/>
    </source>
</evidence>
<keyword evidence="1" id="KW-0472">Membrane</keyword>
<keyword evidence="3" id="KW-1185">Reference proteome</keyword>
<reference evidence="3" key="1">
    <citation type="submission" date="2017-04" db="EMBL/GenBank/DDBJ databases">
        <authorList>
            <person name="Varghese N."/>
            <person name="Submissions S."/>
        </authorList>
    </citation>
    <scope>NUCLEOTIDE SEQUENCE [LARGE SCALE GENOMIC DNA]</scope>
    <source>
        <strain evidence="3">DSM 16537</strain>
    </source>
</reference>
<dbReference type="STRING" id="758820.SAMN00777080_4080"/>
<feature type="transmembrane region" description="Helical" evidence="1">
    <location>
        <begin position="28"/>
        <end position="49"/>
    </location>
</feature>
<organism evidence="2 3">
    <name type="scientific">Aquiflexum balticum DSM 16537</name>
    <dbReference type="NCBI Taxonomy" id="758820"/>
    <lineage>
        <taxon>Bacteria</taxon>
        <taxon>Pseudomonadati</taxon>
        <taxon>Bacteroidota</taxon>
        <taxon>Cytophagia</taxon>
        <taxon>Cytophagales</taxon>
        <taxon>Cyclobacteriaceae</taxon>
        <taxon>Aquiflexum</taxon>
    </lineage>
</organism>
<evidence type="ECO:0000313" key="2">
    <source>
        <dbReference type="EMBL" id="SMD45429.1"/>
    </source>
</evidence>
<protein>
    <submittedName>
        <fullName evidence="2">Uncharacterized protein</fullName>
    </submittedName>
</protein>
<evidence type="ECO:0000313" key="3">
    <source>
        <dbReference type="Proteomes" id="UP000192333"/>
    </source>
</evidence>
<dbReference type="AlphaFoldDB" id="A0A1W2H990"/>
<proteinExistence type="predicted"/>
<gene>
    <name evidence="2" type="ORF">SAMN00777080_4080</name>
</gene>
<keyword evidence="1" id="KW-1133">Transmembrane helix</keyword>
<sequence length="264" mass="30349">MEDNSKSEESKKDNAELEFEKFKFKVGIVKWFIGSVTLVVISMIIEWGFKDRAAGINEIKEYDKYATELIILNNDPVKKRMLAQYFSMVTPSEKLREGWEAYYKVVDKEYREFIKQDSLAQIRLAELQQDTLGMKNVLAERELELISGQLLENQRIKNQPIVLPDKQSVQPILYIQIGDNSNRSKANALRSKISGIGIQAPGIELVESAKNLASNEIRYYWENDAIFANSLQILLDGEGIQTNIKFIPTYKSKTKEGTLELWLK</sequence>
<dbReference type="RefSeq" id="WP_084122238.1">
    <property type="nucleotide sequence ID" value="NZ_LT838813.1"/>
</dbReference>
<keyword evidence="1" id="KW-0812">Transmembrane</keyword>
<name>A0A1W2H990_9BACT</name>
<dbReference type="Proteomes" id="UP000192333">
    <property type="component" value="Chromosome I"/>
</dbReference>
<dbReference type="EMBL" id="LT838813">
    <property type="protein sequence ID" value="SMD45429.1"/>
    <property type="molecule type" value="Genomic_DNA"/>
</dbReference>